<dbReference type="InterPro" id="IPR036389">
    <property type="entry name" value="RNase_III_sf"/>
</dbReference>
<dbReference type="Gene3D" id="1.10.1520.10">
    <property type="entry name" value="Ribonuclease III domain"/>
    <property type="match status" value="1"/>
</dbReference>
<evidence type="ECO:0000259" key="1">
    <source>
        <dbReference type="PROSITE" id="PS50142"/>
    </source>
</evidence>
<dbReference type="GO" id="GO:0006396">
    <property type="term" value="P:RNA processing"/>
    <property type="evidence" value="ECO:0007669"/>
    <property type="project" value="InterPro"/>
</dbReference>
<proteinExistence type="predicted"/>
<evidence type="ECO:0000313" key="2">
    <source>
        <dbReference type="EMBL" id="KAF2867062.1"/>
    </source>
</evidence>
<dbReference type="InterPro" id="IPR000999">
    <property type="entry name" value="RNase_III_dom"/>
</dbReference>
<dbReference type="OrthoDB" id="67027at2759"/>
<dbReference type="Proteomes" id="UP000481861">
    <property type="component" value="Unassembled WGS sequence"/>
</dbReference>
<organism evidence="2 3">
    <name type="scientific">Massariosphaeria phaeospora</name>
    <dbReference type="NCBI Taxonomy" id="100035"/>
    <lineage>
        <taxon>Eukaryota</taxon>
        <taxon>Fungi</taxon>
        <taxon>Dikarya</taxon>
        <taxon>Ascomycota</taxon>
        <taxon>Pezizomycotina</taxon>
        <taxon>Dothideomycetes</taxon>
        <taxon>Pleosporomycetidae</taxon>
        <taxon>Pleosporales</taxon>
        <taxon>Pleosporales incertae sedis</taxon>
        <taxon>Massariosphaeria</taxon>
    </lineage>
</organism>
<dbReference type="Pfam" id="PF14622">
    <property type="entry name" value="Ribonucleas_3_3"/>
    <property type="match status" value="1"/>
</dbReference>
<dbReference type="SUPFAM" id="SSF69065">
    <property type="entry name" value="RNase III domain-like"/>
    <property type="match status" value="1"/>
</dbReference>
<evidence type="ECO:0000313" key="3">
    <source>
        <dbReference type="Proteomes" id="UP000481861"/>
    </source>
</evidence>
<keyword evidence="3" id="KW-1185">Reference proteome</keyword>
<gene>
    <name evidence="2" type="ORF">BDV95DRAFT_451787</name>
</gene>
<feature type="non-terminal residue" evidence="2">
    <location>
        <position position="1"/>
    </location>
</feature>
<feature type="non-terminal residue" evidence="2">
    <location>
        <position position="130"/>
    </location>
</feature>
<accession>A0A7C8M934</accession>
<dbReference type="PROSITE" id="PS50142">
    <property type="entry name" value="RNASE_3_2"/>
    <property type="match status" value="1"/>
</dbReference>
<dbReference type="AlphaFoldDB" id="A0A7C8M934"/>
<dbReference type="CDD" id="cd00593">
    <property type="entry name" value="RIBOc"/>
    <property type="match status" value="1"/>
</dbReference>
<dbReference type="GO" id="GO:0004525">
    <property type="term" value="F:ribonuclease III activity"/>
    <property type="evidence" value="ECO:0007669"/>
    <property type="project" value="InterPro"/>
</dbReference>
<reference evidence="2 3" key="1">
    <citation type="submission" date="2020-01" db="EMBL/GenBank/DDBJ databases">
        <authorList>
            <consortium name="DOE Joint Genome Institute"/>
            <person name="Haridas S."/>
            <person name="Albert R."/>
            <person name="Binder M."/>
            <person name="Bloem J."/>
            <person name="Labutti K."/>
            <person name="Salamov A."/>
            <person name="Andreopoulos B."/>
            <person name="Baker S.E."/>
            <person name="Barry K."/>
            <person name="Bills G."/>
            <person name="Bluhm B.H."/>
            <person name="Cannon C."/>
            <person name="Castanera R."/>
            <person name="Culley D.E."/>
            <person name="Daum C."/>
            <person name="Ezra D."/>
            <person name="Gonzalez J.B."/>
            <person name="Henrissat B."/>
            <person name="Kuo A."/>
            <person name="Liang C."/>
            <person name="Lipzen A."/>
            <person name="Lutzoni F."/>
            <person name="Magnuson J."/>
            <person name="Mondo S."/>
            <person name="Nolan M."/>
            <person name="Ohm R."/>
            <person name="Pangilinan J."/>
            <person name="Park H.-J.H."/>
            <person name="Ramirez L."/>
            <person name="Alfaro M."/>
            <person name="Sun H."/>
            <person name="Tritt A."/>
            <person name="Yoshinaga Y."/>
            <person name="Zwiers L.-H.L."/>
            <person name="Turgeon B.G."/>
            <person name="Goodwin S.B."/>
            <person name="Spatafora J.W."/>
            <person name="Crous P.W."/>
            <person name="Grigoriev I.V."/>
        </authorList>
    </citation>
    <scope>NUCLEOTIDE SEQUENCE [LARGE SCALE GENOMIC DNA]</scope>
    <source>
        <strain evidence="2 3">CBS 611.86</strain>
    </source>
</reference>
<dbReference type="EMBL" id="JAADJZ010000024">
    <property type="protein sequence ID" value="KAF2867062.1"/>
    <property type="molecule type" value="Genomic_DNA"/>
</dbReference>
<name>A0A7C8M934_9PLEO</name>
<feature type="domain" description="RNase III" evidence="1">
    <location>
        <begin position="5"/>
        <end position="130"/>
    </location>
</feature>
<protein>
    <submittedName>
        <fullName evidence="2">Ribonuclease III domain-containing protein</fullName>
    </submittedName>
</protein>
<comment type="caution">
    <text evidence="2">The sequence shown here is derived from an EMBL/GenBank/DDBJ whole genome shotgun (WGS) entry which is preliminary data.</text>
</comment>
<sequence>AAAKVSQTEAAIGYTFNNKMLCVEALKMSGSATPLYCNGSVWPVANNNRLALLGDRALGMVICEIWFMTGNSTRDYSVAERNIVSRASLARSGCALGIQDKILFAASLSAATPDMIAETFEAIIGAVYAD</sequence>